<feature type="domain" description="ABC transporter" evidence="4">
    <location>
        <begin position="6"/>
        <end position="231"/>
    </location>
</feature>
<dbReference type="RefSeq" id="WP_146954508.1">
    <property type="nucleotide sequence ID" value="NZ_BAABBJ010000012.1"/>
</dbReference>
<organism evidence="5 6">
    <name type="scientific">Cellulomonas soli</name>
    <dbReference type="NCBI Taxonomy" id="931535"/>
    <lineage>
        <taxon>Bacteria</taxon>
        <taxon>Bacillati</taxon>
        <taxon>Actinomycetota</taxon>
        <taxon>Actinomycetes</taxon>
        <taxon>Micrococcales</taxon>
        <taxon>Cellulomonadaceae</taxon>
        <taxon>Cellulomonas</taxon>
    </lineage>
</organism>
<dbReference type="SMART" id="SM00382">
    <property type="entry name" value="AAA"/>
    <property type="match status" value="1"/>
</dbReference>
<dbReference type="GO" id="GO:0016887">
    <property type="term" value="F:ATP hydrolysis activity"/>
    <property type="evidence" value="ECO:0007669"/>
    <property type="project" value="InterPro"/>
</dbReference>
<dbReference type="OrthoDB" id="9804819at2"/>
<protein>
    <submittedName>
        <fullName evidence="5">ABC transporter</fullName>
    </submittedName>
</protein>
<evidence type="ECO:0000313" key="6">
    <source>
        <dbReference type="Proteomes" id="UP000321798"/>
    </source>
</evidence>
<dbReference type="InterPro" id="IPR003593">
    <property type="entry name" value="AAA+_ATPase"/>
</dbReference>
<dbReference type="PANTHER" id="PTHR43158:SF5">
    <property type="entry name" value="ABC TRANSPORTER, ATP-BINDING PROTEIN"/>
    <property type="match status" value="1"/>
</dbReference>
<evidence type="ECO:0000256" key="2">
    <source>
        <dbReference type="ARBA" id="ARBA00022840"/>
    </source>
</evidence>
<dbReference type="GO" id="GO:0005524">
    <property type="term" value="F:ATP binding"/>
    <property type="evidence" value="ECO:0007669"/>
    <property type="project" value="UniProtKB-KW"/>
</dbReference>
<comment type="caution">
    <text evidence="5">The sequence shown here is derived from an EMBL/GenBank/DDBJ whole genome shotgun (WGS) entry which is preliminary data.</text>
</comment>
<gene>
    <name evidence="5" type="ORF">CSO01_34530</name>
</gene>
<dbReference type="SUPFAM" id="SSF52540">
    <property type="entry name" value="P-loop containing nucleoside triphosphate hydrolases"/>
    <property type="match status" value="1"/>
</dbReference>
<dbReference type="PANTHER" id="PTHR43158">
    <property type="entry name" value="SKFA PEPTIDE EXPORT ATP-BINDING PROTEIN SKFE"/>
    <property type="match status" value="1"/>
</dbReference>
<keyword evidence="1" id="KW-0547">Nucleotide-binding</keyword>
<feature type="region of interest" description="Disordered" evidence="3">
    <location>
        <begin position="294"/>
        <end position="336"/>
    </location>
</feature>
<accession>A0A512PHP2</accession>
<evidence type="ECO:0000259" key="4">
    <source>
        <dbReference type="PROSITE" id="PS50893"/>
    </source>
</evidence>
<dbReference type="PROSITE" id="PS50893">
    <property type="entry name" value="ABC_TRANSPORTER_2"/>
    <property type="match status" value="1"/>
</dbReference>
<evidence type="ECO:0000256" key="3">
    <source>
        <dbReference type="SAM" id="MobiDB-lite"/>
    </source>
</evidence>
<dbReference type="Pfam" id="PF00005">
    <property type="entry name" value="ABC_tran"/>
    <property type="match status" value="1"/>
</dbReference>
<evidence type="ECO:0000313" key="5">
    <source>
        <dbReference type="EMBL" id="GEP70738.1"/>
    </source>
</evidence>
<dbReference type="CDD" id="cd03230">
    <property type="entry name" value="ABC_DR_subfamily_A"/>
    <property type="match status" value="1"/>
</dbReference>
<sequence>MTGSTLTVRGLTVRYGSTTALQDVDLDVRAGTLTGLLGRNGSGKTTLLSVAAAFRRPTAGQVLVDGEDPWENERIAPHVHLVRESGDVLVAERLSATLRMVADARPDFSHELAGTLLDTFELDVRTRPDKLSRGKRSAFGIVLGLASRARLTLLDEVHLGLDAPSRYAFYDALVADYVEHPRTIVLSSHLIAEIDRLLEDVVVLDRGRLLLAEDAETLRGHGLSVTGPADAVERFVAGRTVLGRQRLGGTAQATLLGPPDEAEAEQARDAGLELGPVPLQDLFVHLTADGAPAFTGAARRTAHDAPPPARPDGDRPDPRPTDALPAGTRATSDQEA</sequence>
<keyword evidence="6" id="KW-1185">Reference proteome</keyword>
<keyword evidence="2" id="KW-0067">ATP-binding</keyword>
<dbReference type="EMBL" id="BKAL01000015">
    <property type="protein sequence ID" value="GEP70738.1"/>
    <property type="molecule type" value="Genomic_DNA"/>
</dbReference>
<reference evidence="5 6" key="1">
    <citation type="submission" date="2019-07" db="EMBL/GenBank/DDBJ databases">
        <title>Whole genome shotgun sequence of Cellulomonas soli NBRC 109434.</title>
        <authorList>
            <person name="Hosoyama A."/>
            <person name="Uohara A."/>
            <person name="Ohji S."/>
            <person name="Ichikawa N."/>
        </authorList>
    </citation>
    <scope>NUCLEOTIDE SEQUENCE [LARGE SCALE GENOMIC DNA]</scope>
    <source>
        <strain evidence="5 6">NBRC 109434</strain>
    </source>
</reference>
<evidence type="ECO:0000256" key="1">
    <source>
        <dbReference type="ARBA" id="ARBA00022741"/>
    </source>
</evidence>
<dbReference type="AlphaFoldDB" id="A0A512PHP2"/>
<dbReference type="InterPro" id="IPR027417">
    <property type="entry name" value="P-loop_NTPase"/>
</dbReference>
<dbReference type="Proteomes" id="UP000321798">
    <property type="component" value="Unassembled WGS sequence"/>
</dbReference>
<feature type="compositionally biased region" description="Basic and acidic residues" evidence="3">
    <location>
        <begin position="311"/>
        <end position="320"/>
    </location>
</feature>
<proteinExistence type="predicted"/>
<dbReference type="Gene3D" id="3.40.50.300">
    <property type="entry name" value="P-loop containing nucleotide triphosphate hydrolases"/>
    <property type="match status" value="1"/>
</dbReference>
<dbReference type="InterPro" id="IPR003439">
    <property type="entry name" value="ABC_transporter-like_ATP-bd"/>
</dbReference>
<name>A0A512PHP2_9CELL</name>